<dbReference type="Pfam" id="PF00126">
    <property type="entry name" value="HTH_1"/>
    <property type="match status" value="1"/>
</dbReference>
<comment type="caution">
    <text evidence="6">The sequence shown here is derived from an EMBL/GenBank/DDBJ whole genome shotgun (WGS) entry which is preliminary data.</text>
</comment>
<evidence type="ECO:0000313" key="6">
    <source>
        <dbReference type="EMBL" id="MBB6072289.1"/>
    </source>
</evidence>
<dbReference type="Proteomes" id="UP000582837">
    <property type="component" value="Unassembled WGS sequence"/>
</dbReference>
<feature type="domain" description="HTH lysR-type" evidence="5">
    <location>
        <begin position="1"/>
        <end position="60"/>
    </location>
</feature>
<dbReference type="PANTHER" id="PTHR30537">
    <property type="entry name" value="HTH-TYPE TRANSCRIPTIONAL REGULATOR"/>
    <property type="match status" value="1"/>
</dbReference>
<evidence type="ECO:0000259" key="5">
    <source>
        <dbReference type="PROSITE" id="PS50931"/>
    </source>
</evidence>
<dbReference type="InterPro" id="IPR000847">
    <property type="entry name" value="LysR_HTH_N"/>
</dbReference>
<keyword evidence="3 6" id="KW-0238">DNA-binding</keyword>
<comment type="similarity">
    <text evidence="1">Belongs to the LysR transcriptional regulatory family.</text>
</comment>
<evidence type="ECO:0000256" key="1">
    <source>
        <dbReference type="ARBA" id="ARBA00009437"/>
    </source>
</evidence>
<dbReference type="InterPro" id="IPR036388">
    <property type="entry name" value="WH-like_DNA-bd_sf"/>
</dbReference>
<dbReference type="GO" id="GO:0003677">
    <property type="term" value="F:DNA binding"/>
    <property type="evidence" value="ECO:0007669"/>
    <property type="project" value="UniProtKB-KW"/>
</dbReference>
<dbReference type="Gene3D" id="3.40.190.290">
    <property type="match status" value="1"/>
</dbReference>
<gene>
    <name evidence="6" type="ORF">HNQ61_003951</name>
</gene>
<dbReference type="Gene3D" id="1.10.10.10">
    <property type="entry name" value="Winged helix-like DNA-binding domain superfamily/Winged helix DNA-binding domain"/>
    <property type="match status" value="1"/>
</dbReference>
<dbReference type="GO" id="GO:0003700">
    <property type="term" value="F:DNA-binding transcription factor activity"/>
    <property type="evidence" value="ECO:0007669"/>
    <property type="project" value="InterPro"/>
</dbReference>
<evidence type="ECO:0000256" key="2">
    <source>
        <dbReference type="ARBA" id="ARBA00023015"/>
    </source>
</evidence>
<dbReference type="FunFam" id="1.10.10.10:FF:000001">
    <property type="entry name" value="LysR family transcriptional regulator"/>
    <property type="match status" value="1"/>
</dbReference>
<evidence type="ECO:0000313" key="7">
    <source>
        <dbReference type="Proteomes" id="UP000582837"/>
    </source>
</evidence>
<dbReference type="SUPFAM" id="SSF53850">
    <property type="entry name" value="Periplasmic binding protein-like II"/>
    <property type="match status" value="1"/>
</dbReference>
<name>A0A841H374_9BACT</name>
<accession>A0A841H374</accession>
<dbReference type="EMBL" id="JACHIA010000014">
    <property type="protein sequence ID" value="MBB6072289.1"/>
    <property type="molecule type" value="Genomic_DNA"/>
</dbReference>
<evidence type="ECO:0000256" key="3">
    <source>
        <dbReference type="ARBA" id="ARBA00023125"/>
    </source>
</evidence>
<evidence type="ECO:0000256" key="4">
    <source>
        <dbReference type="ARBA" id="ARBA00023163"/>
    </source>
</evidence>
<sequence>MNSQLDGIEMFVAVVEAGGFRAAGKQLGVSGAAVSQALRRLEERLGVALVQRTTRSVRLTQAGERLYAAVRPALREVQAAIVAVGEMADRPRGMLRLNVSSAADGFLSGATLGGFLKRFPEVRLDITVSNQPADIVARGYDAGVWLGEVIDQDMITVPVSEQIRLIVVGTPGYFARHPAPAHPRDLAAHECLNWRPGSDQAPYRWEFTENGHDFSVAFEARVVTNEPVLNLRLALAGVGLALAREEVARPYIERGELVAALEEFSTPFPGFYLYYPARRQASPALRALIDYLLQLRQSR</sequence>
<dbReference type="InterPro" id="IPR005119">
    <property type="entry name" value="LysR_subst-bd"/>
</dbReference>
<dbReference type="AlphaFoldDB" id="A0A841H374"/>
<dbReference type="PANTHER" id="PTHR30537:SF5">
    <property type="entry name" value="HTH-TYPE TRANSCRIPTIONAL ACTIVATOR TTDR-RELATED"/>
    <property type="match status" value="1"/>
</dbReference>
<dbReference type="RefSeq" id="WP_170036438.1">
    <property type="nucleotide sequence ID" value="NZ_JABDTL010000002.1"/>
</dbReference>
<protein>
    <submittedName>
        <fullName evidence="6">DNA-binding transcriptional LysR family regulator</fullName>
    </submittedName>
</protein>
<organism evidence="6 7">
    <name type="scientific">Longimicrobium terrae</name>
    <dbReference type="NCBI Taxonomy" id="1639882"/>
    <lineage>
        <taxon>Bacteria</taxon>
        <taxon>Pseudomonadati</taxon>
        <taxon>Gemmatimonadota</taxon>
        <taxon>Longimicrobiia</taxon>
        <taxon>Longimicrobiales</taxon>
        <taxon>Longimicrobiaceae</taxon>
        <taxon>Longimicrobium</taxon>
    </lineage>
</organism>
<proteinExistence type="inferred from homology"/>
<dbReference type="SUPFAM" id="SSF46785">
    <property type="entry name" value="Winged helix' DNA-binding domain"/>
    <property type="match status" value="1"/>
</dbReference>
<keyword evidence="7" id="KW-1185">Reference proteome</keyword>
<keyword evidence="4" id="KW-0804">Transcription</keyword>
<dbReference type="Pfam" id="PF03466">
    <property type="entry name" value="LysR_substrate"/>
    <property type="match status" value="1"/>
</dbReference>
<reference evidence="6 7" key="1">
    <citation type="submission" date="2020-08" db="EMBL/GenBank/DDBJ databases">
        <title>Genomic Encyclopedia of Type Strains, Phase IV (KMG-IV): sequencing the most valuable type-strain genomes for metagenomic binning, comparative biology and taxonomic classification.</title>
        <authorList>
            <person name="Goeker M."/>
        </authorList>
    </citation>
    <scope>NUCLEOTIDE SEQUENCE [LARGE SCALE GENOMIC DNA]</scope>
    <source>
        <strain evidence="6 7">DSM 29007</strain>
    </source>
</reference>
<keyword evidence="2" id="KW-0805">Transcription regulation</keyword>
<dbReference type="PROSITE" id="PS50931">
    <property type="entry name" value="HTH_LYSR"/>
    <property type="match status" value="1"/>
</dbReference>
<dbReference type="InterPro" id="IPR058163">
    <property type="entry name" value="LysR-type_TF_proteobact-type"/>
</dbReference>
<dbReference type="InterPro" id="IPR036390">
    <property type="entry name" value="WH_DNA-bd_sf"/>
</dbReference>